<dbReference type="InterPro" id="IPR030830">
    <property type="entry name" value="Myo_inos_IolC"/>
</dbReference>
<dbReference type="NCBIfam" id="TIGR04382">
    <property type="entry name" value="myo_inos_iolC_N"/>
    <property type="match status" value="1"/>
</dbReference>
<dbReference type="PANTHER" id="PTHR43085">
    <property type="entry name" value="HEXOKINASE FAMILY MEMBER"/>
    <property type="match status" value="1"/>
</dbReference>
<keyword evidence="2" id="KW-0808">Transferase</keyword>
<dbReference type="EMBL" id="FNGP01000001">
    <property type="protein sequence ID" value="SDL08224.1"/>
    <property type="molecule type" value="Genomic_DNA"/>
</dbReference>
<evidence type="ECO:0000256" key="5">
    <source>
        <dbReference type="ARBA" id="ARBA00022840"/>
    </source>
</evidence>
<feature type="domain" description="Carbohydrate kinase PfkB" evidence="6">
    <location>
        <begin position="22"/>
        <end position="318"/>
    </location>
</feature>
<dbReference type="InterPro" id="IPR050306">
    <property type="entry name" value="PfkB_Carbo_kinase"/>
</dbReference>
<dbReference type="InterPro" id="IPR023314">
    <property type="entry name" value="Myo_inos_IolC-like_sf"/>
</dbReference>
<dbReference type="Proteomes" id="UP000199475">
    <property type="component" value="Unassembled WGS sequence"/>
</dbReference>
<keyword evidence="5" id="KW-0067">ATP-binding</keyword>
<proteinExistence type="inferred from homology"/>
<dbReference type="AlphaFoldDB" id="A0A1G9H624"/>
<dbReference type="Gene3D" id="3.40.1190.20">
    <property type="match status" value="1"/>
</dbReference>
<evidence type="ECO:0000313" key="7">
    <source>
        <dbReference type="EMBL" id="SDL08224.1"/>
    </source>
</evidence>
<evidence type="ECO:0000256" key="3">
    <source>
        <dbReference type="ARBA" id="ARBA00022741"/>
    </source>
</evidence>
<dbReference type="CDD" id="cd01166">
    <property type="entry name" value="KdgK"/>
    <property type="match status" value="1"/>
</dbReference>
<dbReference type="Gene3D" id="2.20.150.10">
    <property type="entry name" value="putative 5-dehydro-2- deoxygluconokinase"/>
    <property type="match status" value="1"/>
</dbReference>
<reference evidence="7 8" key="1">
    <citation type="submission" date="2016-10" db="EMBL/GenBank/DDBJ databases">
        <authorList>
            <person name="de Groot N.N."/>
        </authorList>
    </citation>
    <scope>NUCLEOTIDE SEQUENCE [LARGE SCALE GENOMIC DNA]</scope>
    <source>
        <strain evidence="7 8">CGMCC 1.9159</strain>
    </source>
</reference>
<evidence type="ECO:0000256" key="1">
    <source>
        <dbReference type="ARBA" id="ARBA00010688"/>
    </source>
</evidence>
<evidence type="ECO:0000256" key="2">
    <source>
        <dbReference type="ARBA" id="ARBA00022679"/>
    </source>
</evidence>
<keyword evidence="4 7" id="KW-0418">Kinase</keyword>
<organism evidence="7 8">
    <name type="scientific">Tessaracoccus oleiagri</name>
    <dbReference type="NCBI Taxonomy" id="686624"/>
    <lineage>
        <taxon>Bacteria</taxon>
        <taxon>Bacillati</taxon>
        <taxon>Actinomycetota</taxon>
        <taxon>Actinomycetes</taxon>
        <taxon>Propionibacteriales</taxon>
        <taxon>Propionibacteriaceae</taxon>
        <taxon>Tessaracoccus</taxon>
    </lineage>
</organism>
<protein>
    <submittedName>
        <fullName evidence="7">5-dehydro-2-deoxygluconokinase</fullName>
    </submittedName>
</protein>
<dbReference type="STRING" id="686624.SAMN04488242_0093"/>
<sequence length="344" mass="37135">MGTADLNEAGDMGLFSAKALDVLTMGRIGVDIYPLQTGIGLQDVDAFGKFLGGSSANVAVAAARLGSAAAIVTGVGRDPFGRFCRRELSRLGVFDDYVKVVEGHNTPVTFCEIFPPDNFPLYFYRRPVAPDMLLTEDDLPVDVIREAKVFWVTGTGFSAEPSRTTHLRALEIRDRRPFTVLDLDYRDVFWKNPGDARELMQAALPLVTVAVGNVKECAIAVGEQDPEAAARKLLDFGVELAIVKDGPRGALAMTRDEVVRVPATRVEVLNGLGAGDAFGGALCHGFVEGWDLEDTLAAASAAGALVASRLECSTAMPTEPELRGMLRRNPVDVERSKRYEESND</sequence>
<evidence type="ECO:0000259" key="6">
    <source>
        <dbReference type="Pfam" id="PF00294"/>
    </source>
</evidence>
<dbReference type="InterPro" id="IPR011611">
    <property type="entry name" value="PfkB_dom"/>
</dbReference>
<dbReference type="GO" id="GO:0005524">
    <property type="term" value="F:ATP binding"/>
    <property type="evidence" value="ECO:0007669"/>
    <property type="project" value="UniProtKB-KW"/>
</dbReference>
<accession>A0A1G9H624</accession>
<evidence type="ECO:0000313" key="8">
    <source>
        <dbReference type="Proteomes" id="UP000199475"/>
    </source>
</evidence>
<dbReference type="GO" id="GO:0016301">
    <property type="term" value="F:kinase activity"/>
    <property type="evidence" value="ECO:0007669"/>
    <property type="project" value="UniProtKB-KW"/>
</dbReference>
<dbReference type="SUPFAM" id="SSF53613">
    <property type="entry name" value="Ribokinase-like"/>
    <property type="match status" value="1"/>
</dbReference>
<dbReference type="InterPro" id="IPR029056">
    <property type="entry name" value="Ribokinase-like"/>
</dbReference>
<name>A0A1G9H624_9ACTN</name>
<keyword evidence="3" id="KW-0547">Nucleotide-binding</keyword>
<comment type="similarity">
    <text evidence="1">Belongs to the carbohydrate kinase PfkB family.</text>
</comment>
<dbReference type="PANTHER" id="PTHR43085:SF49">
    <property type="entry name" value="5-DEHYDRO-2-DEOXYGLUCONOKINASE"/>
    <property type="match status" value="1"/>
</dbReference>
<evidence type="ECO:0000256" key="4">
    <source>
        <dbReference type="ARBA" id="ARBA00022777"/>
    </source>
</evidence>
<dbReference type="Pfam" id="PF00294">
    <property type="entry name" value="PfkB"/>
    <property type="match status" value="1"/>
</dbReference>
<gene>
    <name evidence="7" type="ORF">SAMN04488242_0093</name>
</gene>
<keyword evidence="8" id="KW-1185">Reference proteome</keyword>